<comment type="subcellular location">
    <subcellularLocation>
        <location evidence="2">Cytoplasm</location>
        <location evidence="2">Cytoskeleton</location>
        <location evidence="2">Flagellum axoneme</location>
    </subcellularLocation>
    <subcellularLocation>
        <location evidence="1">Nucleus</location>
    </subcellularLocation>
</comment>
<comment type="similarity">
    <text evidence="3">Belongs to the MNS1 family.</text>
</comment>
<keyword evidence="12" id="KW-0966">Cell projection</keyword>
<dbReference type="InterPro" id="IPR026504">
    <property type="entry name" value="MNS1"/>
</dbReference>
<evidence type="ECO:0000256" key="7">
    <source>
        <dbReference type="ARBA" id="ARBA00023054"/>
    </source>
</evidence>
<dbReference type="InterPro" id="IPR043597">
    <property type="entry name" value="TPH_dom"/>
</dbReference>
<dbReference type="Pfam" id="PF13868">
    <property type="entry name" value="TPH"/>
    <property type="match status" value="1"/>
</dbReference>
<dbReference type="EMBL" id="JAHRIM010014942">
    <property type="protein sequence ID" value="MEQ2261760.1"/>
    <property type="molecule type" value="Genomic_DNA"/>
</dbReference>
<keyword evidence="8" id="KW-0969">Cilium</keyword>
<evidence type="ECO:0000256" key="2">
    <source>
        <dbReference type="ARBA" id="ARBA00004611"/>
    </source>
</evidence>
<evidence type="ECO:0000256" key="9">
    <source>
        <dbReference type="ARBA" id="ARBA00023212"/>
    </source>
</evidence>
<dbReference type="Proteomes" id="UP001444071">
    <property type="component" value="Unassembled WGS sequence"/>
</dbReference>
<dbReference type="PANTHER" id="PTHR19265">
    <property type="entry name" value="MEIOSIS-SPECIFIC NUCLEAR STRUCTURAL PROTEIN 1"/>
    <property type="match status" value="1"/>
</dbReference>
<keyword evidence="5" id="KW-0963">Cytoplasm</keyword>
<evidence type="ECO:0000256" key="8">
    <source>
        <dbReference type="ARBA" id="ARBA00023069"/>
    </source>
</evidence>
<name>A0ABV0VX00_9TELE</name>
<reference evidence="15 16" key="1">
    <citation type="submission" date="2021-06" db="EMBL/GenBank/DDBJ databases">
        <authorList>
            <person name="Palmer J.M."/>
        </authorList>
    </citation>
    <scope>NUCLEOTIDE SEQUENCE [LARGE SCALE GENOMIC DNA]</scope>
    <source>
        <strain evidence="15 16">XR_2019</strain>
        <tissue evidence="15">Muscle</tissue>
    </source>
</reference>
<protein>
    <recommendedName>
        <fullName evidence="4">Meiosis-specific nuclear structural protein 1</fullName>
    </recommendedName>
</protein>
<gene>
    <name evidence="15" type="primary">MNS1</name>
    <name evidence="15" type="ORF">XENORESO_015316</name>
</gene>
<dbReference type="PANTHER" id="PTHR19265:SF0">
    <property type="entry name" value="MEIOSIS-SPECIFIC NUCLEAR STRUCTURAL PROTEIN 1"/>
    <property type="match status" value="1"/>
</dbReference>
<keyword evidence="16" id="KW-1185">Reference proteome</keyword>
<keyword evidence="6" id="KW-0282">Flagellum</keyword>
<evidence type="ECO:0000313" key="15">
    <source>
        <dbReference type="EMBL" id="MEQ2261760.1"/>
    </source>
</evidence>
<evidence type="ECO:0000313" key="16">
    <source>
        <dbReference type="Proteomes" id="UP001444071"/>
    </source>
</evidence>
<proteinExistence type="inferred from homology"/>
<keyword evidence="11" id="KW-0469">Meiosis</keyword>
<keyword evidence="7" id="KW-0175">Coiled coil</keyword>
<sequence length="85" mass="10491">MIRQRLMMQQTLQEKLAFKEMQKQQEKEEEEAFRKTTMAMFAEDDRIEQMNDRKQRMKQLEHFLRNFSVKMTCITSMKISEMFSE</sequence>
<evidence type="ECO:0000256" key="1">
    <source>
        <dbReference type="ARBA" id="ARBA00004123"/>
    </source>
</evidence>
<evidence type="ECO:0000259" key="14">
    <source>
        <dbReference type="Pfam" id="PF13868"/>
    </source>
</evidence>
<organism evidence="15 16">
    <name type="scientific">Xenotaenia resolanae</name>
    <dbReference type="NCBI Taxonomy" id="208358"/>
    <lineage>
        <taxon>Eukaryota</taxon>
        <taxon>Metazoa</taxon>
        <taxon>Chordata</taxon>
        <taxon>Craniata</taxon>
        <taxon>Vertebrata</taxon>
        <taxon>Euteleostomi</taxon>
        <taxon>Actinopterygii</taxon>
        <taxon>Neopterygii</taxon>
        <taxon>Teleostei</taxon>
        <taxon>Neoteleostei</taxon>
        <taxon>Acanthomorphata</taxon>
        <taxon>Ovalentaria</taxon>
        <taxon>Atherinomorphae</taxon>
        <taxon>Cyprinodontiformes</taxon>
        <taxon>Goodeidae</taxon>
        <taxon>Xenotaenia</taxon>
    </lineage>
</organism>
<evidence type="ECO:0000256" key="4">
    <source>
        <dbReference type="ARBA" id="ARBA00014813"/>
    </source>
</evidence>
<evidence type="ECO:0000256" key="13">
    <source>
        <dbReference type="ARBA" id="ARBA00046114"/>
    </source>
</evidence>
<comment type="function">
    <text evidence="13">Microtubule inner protein (MIP) part of the dynein-decorated doublet microtubules (DMTs) in cilia axoneme, which is required for motile cilia beating. May play a role in the control of meiotic division and germ cell differentiation through regulation of pairing and recombination during meiosis. Required for sperm flagella assembly. May play a role in the assembly and function of the outer dynein arm-docking complex (ODA-DC). ODA-DC mediates outer dynein arms (ODA) binding onto the axonemal doublet microtubules.</text>
</comment>
<keyword evidence="9" id="KW-0206">Cytoskeleton</keyword>
<evidence type="ECO:0000256" key="6">
    <source>
        <dbReference type="ARBA" id="ARBA00022846"/>
    </source>
</evidence>
<evidence type="ECO:0000256" key="12">
    <source>
        <dbReference type="ARBA" id="ARBA00023273"/>
    </source>
</evidence>
<evidence type="ECO:0000256" key="5">
    <source>
        <dbReference type="ARBA" id="ARBA00022490"/>
    </source>
</evidence>
<comment type="caution">
    <text evidence="15">The sequence shown here is derived from an EMBL/GenBank/DDBJ whole genome shotgun (WGS) entry which is preliminary data.</text>
</comment>
<keyword evidence="10" id="KW-0539">Nucleus</keyword>
<accession>A0ABV0VX00</accession>
<evidence type="ECO:0000256" key="11">
    <source>
        <dbReference type="ARBA" id="ARBA00023254"/>
    </source>
</evidence>
<evidence type="ECO:0000256" key="3">
    <source>
        <dbReference type="ARBA" id="ARBA00009158"/>
    </source>
</evidence>
<evidence type="ECO:0000256" key="10">
    <source>
        <dbReference type="ARBA" id="ARBA00023242"/>
    </source>
</evidence>
<feature type="domain" description="Trichohyalin-plectin-homology" evidence="14">
    <location>
        <begin position="2"/>
        <end position="62"/>
    </location>
</feature>